<feature type="transmembrane region" description="Helical" evidence="6">
    <location>
        <begin position="117"/>
        <end position="140"/>
    </location>
</feature>
<dbReference type="PANTHER" id="PTHR13414:SF9">
    <property type="entry name" value="PROTON-COUPLED ZINC ANTIPORTER SLC30A9, MITOCHONDRIAL"/>
    <property type="match status" value="1"/>
</dbReference>
<feature type="transmembrane region" description="Helical" evidence="6">
    <location>
        <begin position="78"/>
        <end position="97"/>
    </location>
</feature>
<keyword evidence="5 6" id="KW-0472">Membrane</keyword>
<sequence length="333" mass="36659">MAVAGSRFAVVSALAGNALVMVAKFVAFSFTGSGAMLSEGIHSVADVLNQALLMVGVVRSEREPDEDHPYGYAPERYVWALISAVGIFFLGCGVTLYHGISQLLRPEHHEVVDLTWAFGVLLMSLVIEGAVLVFALRAAWRQAKGRPFFKFLREEADVATVAVILEDSAACLGVIFALAAILLTRLTGQQYWDAFGSIAIGLLLGGVAVWLIAKNHQLLVGEAIPPHVKKQVLRILEENPLVEEVVDFRSRMLDSETYRIKADIHFNGEALAKKLSERIQTAYDEIKSREDFEKFAVRYADEVVDLLADEIDLLEARIRAVTPKAQHVDLEAD</sequence>
<dbReference type="Proteomes" id="UP000317648">
    <property type="component" value="Chromosome"/>
</dbReference>
<comment type="subcellular location">
    <subcellularLocation>
        <location evidence="1">Membrane</location>
        <topology evidence="1">Multi-pass membrane protein</topology>
    </subcellularLocation>
</comment>
<dbReference type="InterPro" id="IPR027469">
    <property type="entry name" value="Cation_efflux_TMD_sf"/>
</dbReference>
<proteinExistence type="predicted"/>
<dbReference type="GO" id="GO:0006829">
    <property type="term" value="P:zinc ion transport"/>
    <property type="evidence" value="ECO:0007669"/>
    <property type="project" value="InterPro"/>
</dbReference>
<dbReference type="InterPro" id="IPR002524">
    <property type="entry name" value="Cation_efflux"/>
</dbReference>
<dbReference type="AlphaFoldDB" id="A0A518DWX3"/>
<dbReference type="NCBIfam" id="TIGR01297">
    <property type="entry name" value="CDF"/>
    <property type="match status" value="1"/>
</dbReference>
<dbReference type="InterPro" id="IPR058533">
    <property type="entry name" value="Cation_efflux_TM"/>
</dbReference>
<dbReference type="InterPro" id="IPR040177">
    <property type="entry name" value="SLC30A9"/>
</dbReference>
<dbReference type="Gene3D" id="1.20.1510.10">
    <property type="entry name" value="Cation efflux protein transmembrane domain"/>
    <property type="match status" value="1"/>
</dbReference>
<feature type="domain" description="Cation efflux protein transmembrane" evidence="7">
    <location>
        <begin position="12"/>
        <end position="219"/>
    </location>
</feature>
<dbReference type="OrthoDB" id="9806522at2"/>
<evidence type="ECO:0000313" key="9">
    <source>
        <dbReference type="Proteomes" id="UP000317648"/>
    </source>
</evidence>
<dbReference type="GO" id="GO:0016020">
    <property type="term" value="C:membrane"/>
    <property type="evidence" value="ECO:0007669"/>
    <property type="project" value="UniProtKB-SubCell"/>
</dbReference>
<dbReference type="PANTHER" id="PTHR13414">
    <property type="entry name" value="HUEL-CATION TRANSPORTER"/>
    <property type="match status" value="1"/>
</dbReference>
<keyword evidence="9" id="KW-1185">Reference proteome</keyword>
<evidence type="ECO:0000256" key="6">
    <source>
        <dbReference type="SAM" id="Phobius"/>
    </source>
</evidence>
<feature type="transmembrane region" description="Helical" evidence="6">
    <location>
        <begin position="7"/>
        <end position="28"/>
    </location>
</feature>
<dbReference type="SUPFAM" id="SSF161111">
    <property type="entry name" value="Cation efflux protein transmembrane domain-like"/>
    <property type="match status" value="1"/>
</dbReference>
<evidence type="ECO:0000256" key="1">
    <source>
        <dbReference type="ARBA" id="ARBA00004141"/>
    </source>
</evidence>
<keyword evidence="2" id="KW-0813">Transport</keyword>
<dbReference type="Pfam" id="PF01545">
    <property type="entry name" value="Cation_efflux"/>
    <property type="match status" value="1"/>
</dbReference>
<dbReference type="KEGG" id="lcre:Pla8534_41580"/>
<gene>
    <name evidence="8" type="ORF">Pla8534_41580</name>
</gene>
<keyword evidence="3 6" id="KW-0812">Transmembrane</keyword>
<dbReference type="GO" id="GO:0008324">
    <property type="term" value="F:monoatomic cation transmembrane transporter activity"/>
    <property type="evidence" value="ECO:0007669"/>
    <property type="project" value="InterPro"/>
</dbReference>
<evidence type="ECO:0000259" key="7">
    <source>
        <dbReference type="Pfam" id="PF01545"/>
    </source>
</evidence>
<name>A0A518DWX3_9BACT</name>
<dbReference type="GO" id="GO:0006882">
    <property type="term" value="P:intracellular zinc ion homeostasis"/>
    <property type="evidence" value="ECO:0007669"/>
    <property type="project" value="TreeGrafter"/>
</dbReference>
<evidence type="ECO:0000313" key="8">
    <source>
        <dbReference type="EMBL" id="QDU96338.1"/>
    </source>
</evidence>
<reference evidence="8 9" key="1">
    <citation type="submission" date="2019-02" db="EMBL/GenBank/DDBJ databases">
        <title>Deep-cultivation of Planctomycetes and their phenomic and genomic characterization uncovers novel biology.</title>
        <authorList>
            <person name="Wiegand S."/>
            <person name="Jogler M."/>
            <person name="Boedeker C."/>
            <person name="Pinto D."/>
            <person name="Vollmers J."/>
            <person name="Rivas-Marin E."/>
            <person name="Kohn T."/>
            <person name="Peeters S.H."/>
            <person name="Heuer A."/>
            <person name="Rast P."/>
            <person name="Oberbeckmann S."/>
            <person name="Bunk B."/>
            <person name="Jeske O."/>
            <person name="Meyerdierks A."/>
            <person name="Storesund J.E."/>
            <person name="Kallscheuer N."/>
            <person name="Luecker S."/>
            <person name="Lage O.M."/>
            <person name="Pohl T."/>
            <person name="Merkel B.J."/>
            <person name="Hornburger P."/>
            <person name="Mueller R.-W."/>
            <person name="Bruemmer F."/>
            <person name="Labrenz M."/>
            <person name="Spormann A.M."/>
            <person name="Op den Camp H."/>
            <person name="Overmann J."/>
            <person name="Amann R."/>
            <person name="Jetten M.S.M."/>
            <person name="Mascher T."/>
            <person name="Medema M.H."/>
            <person name="Devos D.P."/>
            <person name="Kaster A.-K."/>
            <person name="Ovreas L."/>
            <person name="Rohde M."/>
            <person name="Galperin M.Y."/>
            <person name="Jogler C."/>
        </authorList>
    </citation>
    <scope>NUCLEOTIDE SEQUENCE [LARGE SCALE GENOMIC DNA]</scope>
    <source>
        <strain evidence="8 9">Pla85_3_4</strain>
    </source>
</reference>
<evidence type="ECO:0000256" key="3">
    <source>
        <dbReference type="ARBA" id="ARBA00022692"/>
    </source>
</evidence>
<evidence type="ECO:0000256" key="5">
    <source>
        <dbReference type="ARBA" id="ARBA00023136"/>
    </source>
</evidence>
<feature type="transmembrane region" description="Helical" evidence="6">
    <location>
        <begin position="161"/>
        <end position="182"/>
    </location>
</feature>
<organism evidence="8 9">
    <name type="scientific">Lignipirellula cremea</name>
    <dbReference type="NCBI Taxonomy" id="2528010"/>
    <lineage>
        <taxon>Bacteria</taxon>
        <taxon>Pseudomonadati</taxon>
        <taxon>Planctomycetota</taxon>
        <taxon>Planctomycetia</taxon>
        <taxon>Pirellulales</taxon>
        <taxon>Pirellulaceae</taxon>
        <taxon>Lignipirellula</taxon>
    </lineage>
</organism>
<dbReference type="EMBL" id="CP036433">
    <property type="protein sequence ID" value="QDU96338.1"/>
    <property type="molecule type" value="Genomic_DNA"/>
</dbReference>
<feature type="transmembrane region" description="Helical" evidence="6">
    <location>
        <begin position="194"/>
        <end position="213"/>
    </location>
</feature>
<dbReference type="RefSeq" id="WP_145054977.1">
    <property type="nucleotide sequence ID" value="NZ_CP036433.1"/>
</dbReference>
<keyword evidence="4 6" id="KW-1133">Transmembrane helix</keyword>
<accession>A0A518DWX3</accession>
<evidence type="ECO:0000256" key="2">
    <source>
        <dbReference type="ARBA" id="ARBA00022448"/>
    </source>
</evidence>
<protein>
    <submittedName>
        <fullName evidence="8">Ferrous iron efflux protein F</fullName>
    </submittedName>
</protein>
<evidence type="ECO:0000256" key="4">
    <source>
        <dbReference type="ARBA" id="ARBA00022989"/>
    </source>
</evidence>